<feature type="compositionally biased region" description="Polar residues" evidence="1">
    <location>
        <begin position="146"/>
        <end position="162"/>
    </location>
</feature>
<organism evidence="2 3">
    <name type="scientific">Emergomyces pasteurianus Ep9510</name>
    <dbReference type="NCBI Taxonomy" id="1447872"/>
    <lineage>
        <taxon>Eukaryota</taxon>
        <taxon>Fungi</taxon>
        <taxon>Dikarya</taxon>
        <taxon>Ascomycota</taxon>
        <taxon>Pezizomycotina</taxon>
        <taxon>Eurotiomycetes</taxon>
        <taxon>Eurotiomycetidae</taxon>
        <taxon>Onygenales</taxon>
        <taxon>Ajellomycetaceae</taxon>
        <taxon>Emergomyces</taxon>
    </lineage>
</organism>
<feature type="region of interest" description="Disordered" evidence="1">
    <location>
        <begin position="146"/>
        <end position="165"/>
    </location>
</feature>
<feature type="compositionally biased region" description="Polar residues" evidence="1">
    <location>
        <begin position="567"/>
        <end position="589"/>
    </location>
</feature>
<dbReference type="VEuPathDB" id="FungiDB:AJ78_04053"/>
<dbReference type="EMBL" id="LGRN01000141">
    <property type="protein sequence ID" value="OJD15718.1"/>
    <property type="molecule type" value="Genomic_DNA"/>
</dbReference>
<dbReference type="OrthoDB" id="5431239at2759"/>
<gene>
    <name evidence="2" type="ORF">AJ78_04053</name>
</gene>
<accession>A0A1J9PI85</accession>
<feature type="compositionally biased region" description="Low complexity" evidence="1">
    <location>
        <begin position="536"/>
        <end position="546"/>
    </location>
</feature>
<proteinExistence type="predicted"/>
<evidence type="ECO:0000313" key="2">
    <source>
        <dbReference type="EMBL" id="OJD15718.1"/>
    </source>
</evidence>
<reference evidence="2 3" key="1">
    <citation type="submission" date="2015-07" db="EMBL/GenBank/DDBJ databases">
        <title>Emmonsia species relationships and genome sequence.</title>
        <authorList>
            <consortium name="The Broad Institute Genomics Platform"/>
            <person name="Cuomo C.A."/>
            <person name="Munoz J.F."/>
            <person name="Imamovic A."/>
            <person name="Priest M.E."/>
            <person name="Young S."/>
            <person name="Clay O.K."/>
            <person name="McEwen J.G."/>
        </authorList>
    </citation>
    <scope>NUCLEOTIDE SEQUENCE [LARGE SCALE GENOMIC DNA]</scope>
    <source>
        <strain evidence="2 3">UAMH 9510</strain>
    </source>
</reference>
<protein>
    <submittedName>
        <fullName evidence="2">Uncharacterized protein</fullName>
    </submittedName>
</protein>
<keyword evidence="3" id="KW-1185">Reference proteome</keyword>
<name>A0A1J9PI85_9EURO</name>
<dbReference type="STRING" id="1447872.A0A1J9PI85"/>
<evidence type="ECO:0000313" key="3">
    <source>
        <dbReference type="Proteomes" id="UP000182235"/>
    </source>
</evidence>
<feature type="region of interest" description="Disordered" evidence="1">
    <location>
        <begin position="704"/>
        <end position="797"/>
    </location>
</feature>
<feature type="region of interest" description="Disordered" evidence="1">
    <location>
        <begin position="513"/>
        <end position="631"/>
    </location>
</feature>
<feature type="compositionally biased region" description="Low complexity" evidence="1">
    <location>
        <begin position="590"/>
        <end position="599"/>
    </location>
</feature>
<dbReference type="AlphaFoldDB" id="A0A1J9PI85"/>
<sequence>MGQHTPEWDSSYPEFDIYTLPTPSKASLTPIREFLKVELSPQLIKHYGWGFKRPEPGAGKSDLRDYIARILYYTQPKLLPSLARFKNCDSDAGPGLLRPECGALPFSIYYPPPSRDQTTGEYFQKAILRYPYRSLERIPSAVLSLPTSNKNTHIPPQGQRSLGNRHVRCGPTGDDGVRGALNCALVAAHLLDAGYTEADRVNPYWLSNLSDQEKTFLDLISWTNWRDLSATYFFNGTPDALATAMFEPTLPLRHKIITEFQKRQEEKGNRSIVQSLWESCTKSFQQFLVRYEQHPTPNKACSPESPNTVIQSTTRCIPLTAKYGDPLKNTIEAQMARFFTNDYMTKCRCSGPKYDRANIRETHKHDIRVQRRFRELPLRLAFTTAQKNPPYDHTASDIIFDYHGPKGEWKGAKYRWLGGIYPIKDADQYRYIVFWNHHERYEPDGGQFRRYDPLGRHGEIREGLESENSSERVPLPEWKDGQPALLFYEKVIEPPKDFILEVQRAITKYMGSINRSYDPPSVPGKETPSRTAPTNPQLGPPSQHSPHPSRGRPPRSRTERPRQPTQSLHYESSVPQSQGTTGQRPQNFVSGQQQSTQPQTPQPPDSSWGLAGNPVASNISQHGGSSGGLPPNIFDEGLAEIFQEENAAALSPRLYEATSIPPLQPSLDAGFSLSTIVQPGLHDAQDSSYYTNYTILGYNQGSESIHENVSDQPSHNIPATGARAVNSPAGGAGQPAPEPPSSQPPFGETHPYPFEGGGLGSELWSDSGMQQNPRRHGKRGLNIEPQEDWTPRKRQRK</sequence>
<dbReference type="Proteomes" id="UP000182235">
    <property type="component" value="Unassembled WGS sequence"/>
</dbReference>
<evidence type="ECO:0000256" key="1">
    <source>
        <dbReference type="SAM" id="MobiDB-lite"/>
    </source>
</evidence>
<comment type="caution">
    <text evidence="2">The sequence shown here is derived from an EMBL/GenBank/DDBJ whole genome shotgun (WGS) entry which is preliminary data.</text>
</comment>